<dbReference type="Proteomes" id="UP001215398">
    <property type="component" value="Unassembled WGS sequence"/>
</dbReference>
<dbReference type="EMBL" id="JAQPYS010000007">
    <property type="protein sequence ID" value="MDC7134985.1"/>
    <property type="molecule type" value="Genomic_DNA"/>
</dbReference>
<name>A0ABT5H3E0_9BACE</name>
<evidence type="ECO:0008006" key="3">
    <source>
        <dbReference type="Google" id="ProtNLM"/>
    </source>
</evidence>
<evidence type="ECO:0000313" key="2">
    <source>
        <dbReference type="Proteomes" id="UP001215398"/>
    </source>
</evidence>
<organism evidence="1 2">
    <name type="scientific">Bacteroides zhangwenhongii</name>
    <dbReference type="NCBI Taxonomy" id="2650157"/>
    <lineage>
        <taxon>Bacteria</taxon>
        <taxon>Pseudomonadati</taxon>
        <taxon>Bacteroidota</taxon>
        <taxon>Bacteroidia</taxon>
        <taxon>Bacteroidales</taxon>
        <taxon>Bacteroidaceae</taxon>
        <taxon>Bacteroides</taxon>
    </lineage>
</organism>
<proteinExistence type="predicted"/>
<protein>
    <recommendedName>
        <fullName evidence="3">Transposase</fullName>
    </recommendedName>
</protein>
<keyword evidence="2" id="KW-1185">Reference proteome</keyword>
<gene>
    <name evidence="1" type="ORF">PQG98_01305</name>
</gene>
<dbReference type="RefSeq" id="WP_211421232.1">
    <property type="nucleotide sequence ID" value="NZ_JAQPYS010000007.1"/>
</dbReference>
<evidence type="ECO:0000313" key="1">
    <source>
        <dbReference type="EMBL" id="MDC7134985.1"/>
    </source>
</evidence>
<comment type="caution">
    <text evidence="1">The sequence shown here is derived from an EMBL/GenBank/DDBJ whole genome shotgun (WGS) entry which is preliminary data.</text>
</comment>
<reference evidence="1 2" key="1">
    <citation type="submission" date="2023-01" db="EMBL/GenBank/DDBJ databases">
        <title>Exploring GABA producing Bacteroides strains toward improving mental health.</title>
        <authorList>
            <person name="Yousuf B."/>
            <person name="Bouhlel N.E."/>
            <person name="Mottawea W."/>
            <person name="Hammami R."/>
        </authorList>
    </citation>
    <scope>NUCLEOTIDE SEQUENCE [LARGE SCALE GENOMIC DNA]</scope>
    <source>
        <strain evidence="1 2">UO.H1054</strain>
    </source>
</reference>
<accession>A0ABT5H3E0</accession>
<sequence>MKNFQPVREYNNKNSRRNNRYRGVLLRDCRIRMNEWQCAYSNTRVNELSAMGIRIGFITSCRHINILYA</sequence>
<dbReference type="GeneID" id="69482535"/>